<gene>
    <name evidence="1" type="ORF">QQ020_00030</name>
</gene>
<sequence>MNENMTNYIDGFVLPVPRIHLNEYKRVAEKVAEIWKEYGALAYFEYVGEDLTLEGTRSFIEIVDAKENEAIVFGWVIFPSKETRDLANKQVPADPRMTDLVTPLTNPTRLIFDASRMVYGGFQPLVQSNSSVTE</sequence>
<dbReference type="PIRSF" id="PIRSF007028">
    <property type="entry name" value="UCP007028"/>
    <property type="match status" value="1"/>
</dbReference>
<proteinExistence type="predicted"/>
<dbReference type="Gene3D" id="3.30.70.100">
    <property type="match status" value="1"/>
</dbReference>
<dbReference type="SUPFAM" id="SSF54909">
    <property type="entry name" value="Dimeric alpha+beta barrel"/>
    <property type="match status" value="1"/>
</dbReference>
<dbReference type="InterPro" id="IPR009874">
    <property type="entry name" value="DUF1428"/>
</dbReference>
<reference evidence="1" key="1">
    <citation type="submission" date="2023-06" db="EMBL/GenBank/DDBJ databases">
        <title>Genomic of Agaribacillus aureum.</title>
        <authorList>
            <person name="Wang G."/>
        </authorList>
    </citation>
    <scope>NUCLEOTIDE SEQUENCE</scope>
    <source>
        <strain evidence="1">BMA12</strain>
    </source>
</reference>
<evidence type="ECO:0000313" key="1">
    <source>
        <dbReference type="EMBL" id="MDN5210401.1"/>
    </source>
</evidence>
<name>A0ABT8L022_9BACT</name>
<dbReference type="Pfam" id="PF07237">
    <property type="entry name" value="DUF1428"/>
    <property type="match status" value="1"/>
</dbReference>
<dbReference type="RefSeq" id="WP_346755745.1">
    <property type="nucleotide sequence ID" value="NZ_JAUJEB010000001.1"/>
</dbReference>
<evidence type="ECO:0000313" key="2">
    <source>
        <dbReference type="Proteomes" id="UP001172083"/>
    </source>
</evidence>
<comment type="caution">
    <text evidence="1">The sequence shown here is derived from an EMBL/GenBank/DDBJ whole genome shotgun (WGS) entry which is preliminary data.</text>
</comment>
<dbReference type="Proteomes" id="UP001172083">
    <property type="component" value="Unassembled WGS sequence"/>
</dbReference>
<dbReference type="InterPro" id="IPR011008">
    <property type="entry name" value="Dimeric_a/b-barrel"/>
</dbReference>
<dbReference type="EMBL" id="JAUJEB010000001">
    <property type="protein sequence ID" value="MDN5210401.1"/>
    <property type="molecule type" value="Genomic_DNA"/>
</dbReference>
<organism evidence="1 2">
    <name type="scientific">Agaribacillus aureus</name>
    <dbReference type="NCBI Taxonomy" id="3051825"/>
    <lineage>
        <taxon>Bacteria</taxon>
        <taxon>Pseudomonadati</taxon>
        <taxon>Bacteroidota</taxon>
        <taxon>Cytophagia</taxon>
        <taxon>Cytophagales</taxon>
        <taxon>Splendidivirgaceae</taxon>
        <taxon>Agaribacillus</taxon>
    </lineage>
</organism>
<accession>A0ABT8L022</accession>
<protein>
    <submittedName>
        <fullName evidence="1">DUF1428 domain-containing protein</fullName>
    </submittedName>
</protein>
<keyword evidence="2" id="KW-1185">Reference proteome</keyword>